<dbReference type="EMBL" id="MAGO01000003">
    <property type="protein sequence ID" value="OCC15747.1"/>
    <property type="molecule type" value="Genomic_DNA"/>
</dbReference>
<evidence type="ECO:0000313" key="1">
    <source>
        <dbReference type="EMBL" id="OCC15747.1"/>
    </source>
</evidence>
<accession>A0A1B9F733</accession>
<protein>
    <submittedName>
        <fullName evidence="1">Uncharacterized protein</fullName>
    </submittedName>
</protein>
<gene>
    <name evidence="1" type="ORF">DBT_0672</name>
</gene>
<dbReference type="STRING" id="1156395.DBT_0672"/>
<comment type="caution">
    <text evidence="1">The sequence shown here is derived from an EMBL/GenBank/DDBJ whole genome shotgun (WGS) entry which is preliminary data.</text>
</comment>
<reference evidence="1 2" key="1">
    <citation type="submission" date="2016-06" db="EMBL/GenBank/DDBJ databases">
        <title>Respiratory ammonification of nitrate coupled to the oxidation of elemental sulfur in deep-sea autotrophic thermophilic bacteria.</title>
        <authorList>
            <person name="Slobodkina G.B."/>
            <person name="Mardanov A.V."/>
            <person name="Ravin N.V."/>
            <person name="Frolova A.A."/>
            <person name="Viryasiv M.B."/>
            <person name="Chernyh N.A."/>
            <person name="Bonch-Osmolovskaya E.A."/>
            <person name="Slobodkin A.I."/>
        </authorList>
    </citation>
    <scope>NUCLEOTIDE SEQUENCE [LARGE SCALE GENOMIC DNA]</scope>
    <source>
        <strain evidence="1 2">S69</strain>
    </source>
</reference>
<keyword evidence="2" id="KW-1185">Reference proteome</keyword>
<sequence>MLRQRDVTAFKEYLKSGQWEEDFDYRTPDGQAEMLDLIEEIFELCEIADEILTKKLYKNMRGEE</sequence>
<evidence type="ECO:0000313" key="2">
    <source>
        <dbReference type="Proteomes" id="UP000093080"/>
    </source>
</evidence>
<organism evidence="1 2">
    <name type="scientific">Dissulfuribacter thermophilus</name>
    <dbReference type="NCBI Taxonomy" id="1156395"/>
    <lineage>
        <taxon>Bacteria</taxon>
        <taxon>Pseudomonadati</taxon>
        <taxon>Thermodesulfobacteriota</taxon>
        <taxon>Dissulfuribacteria</taxon>
        <taxon>Dissulfuribacterales</taxon>
        <taxon>Dissulfuribacteraceae</taxon>
        <taxon>Dissulfuribacter</taxon>
    </lineage>
</organism>
<dbReference type="AlphaFoldDB" id="A0A1B9F733"/>
<proteinExistence type="predicted"/>
<dbReference type="OrthoDB" id="5460574at2"/>
<dbReference type="Proteomes" id="UP000093080">
    <property type="component" value="Unassembled WGS sequence"/>
</dbReference>
<name>A0A1B9F733_9BACT</name>
<dbReference type="RefSeq" id="WP_067616371.1">
    <property type="nucleotide sequence ID" value="NZ_MAGO01000003.1"/>
</dbReference>